<sequence>YNFFTNLSSFMWLICNFLSLYVNMFFMHVFISTVSEIRFSCFFFNLNFFQNIYLLLL</sequence>
<name>A0AAD8EDV7_DIPPU</name>
<organism evidence="2 3">
    <name type="scientific">Diploptera punctata</name>
    <name type="common">Pacific beetle cockroach</name>
    <dbReference type="NCBI Taxonomy" id="6984"/>
    <lineage>
        <taxon>Eukaryota</taxon>
        <taxon>Metazoa</taxon>
        <taxon>Ecdysozoa</taxon>
        <taxon>Arthropoda</taxon>
        <taxon>Hexapoda</taxon>
        <taxon>Insecta</taxon>
        <taxon>Pterygota</taxon>
        <taxon>Neoptera</taxon>
        <taxon>Polyneoptera</taxon>
        <taxon>Dictyoptera</taxon>
        <taxon>Blattodea</taxon>
        <taxon>Blaberoidea</taxon>
        <taxon>Blaberidae</taxon>
        <taxon>Diplopterinae</taxon>
        <taxon>Diploptera</taxon>
    </lineage>
</organism>
<comment type="caution">
    <text evidence="2">The sequence shown here is derived from an EMBL/GenBank/DDBJ whole genome shotgun (WGS) entry which is preliminary data.</text>
</comment>
<proteinExistence type="predicted"/>
<feature type="non-terminal residue" evidence="2">
    <location>
        <position position="1"/>
    </location>
</feature>
<keyword evidence="3" id="KW-1185">Reference proteome</keyword>
<gene>
    <name evidence="2" type="ORF">L9F63_019518</name>
</gene>
<keyword evidence="1" id="KW-0472">Membrane</keyword>
<accession>A0AAD8EDV7</accession>
<dbReference type="AlphaFoldDB" id="A0AAD8EDV7"/>
<dbReference type="Proteomes" id="UP001233999">
    <property type="component" value="Unassembled WGS sequence"/>
</dbReference>
<reference evidence="2" key="1">
    <citation type="journal article" date="2023" name="IScience">
        <title>Live-bearing cockroach genome reveals convergent evolutionary mechanisms linked to viviparity in insects and beyond.</title>
        <authorList>
            <person name="Fouks B."/>
            <person name="Harrison M.C."/>
            <person name="Mikhailova A.A."/>
            <person name="Marchal E."/>
            <person name="English S."/>
            <person name="Carruthers M."/>
            <person name="Jennings E.C."/>
            <person name="Chiamaka E.L."/>
            <person name="Frigard R.A."/>
            <person name="Pippel M."/>
            <person name="Attardo G.M."/>
            <person name="Benoit J.B."/>
            <person name="Bornberg-Bauer E."/>
            <person name="Tobe S.S."/>
        </authorList>
    </citation>
    <scope>NUCLEOTIDE SEQUENCE</scope>
    <source>
        <strain evidence="2">Stay&amp;Tobe</strain>
    </source>
</reference>
<feature type="transmembrane region" description="Helical" evidence="1">
    <location>
        <begin position="37"/>
        <end position="56"/>
    </location>
</feature>
<keyword evidence="1" id="KW-0812">Transmembrane</keyword>
<evidence type="ECO:0000256" key="1">
    <source>
        <dbReference type="SAM" id="Phobius"/>
    </source>
</evidence>
<reference evidence="2" key="2">
    <citation type="submission" date="2023-05" db="EMBL/GenBank/DDBJ databases">
        <authorList>
            <person name="Fouks B."/>
        </authorList>
    </citation>
    <scope>NUCLEOTIDE SEQUENCE</scope>
    <source>
        <strain evidence="2">Stay&amp;Tobe</strain>
        <tissue evidence="2">Testes</tissue>
    </source>
</reference>
<evidence type="ECO:0000313" key="2">
    <source>
        <dbReference type="EMBL" id="KAJ9586900.1"/>
    </source>
</evidence>
<evidence type="ECO:0000313" key="3">
    <source>
        <dbReference type="Proteomes" id="UP001233999"/>
    </source>
</evidence>
<protein>
    <submittedName>
        <fullName evidence="2">Uncharacterized protein</fullName>
    </submittedName>
</protein>
<keyword evidence="1" id="KW-1133">Transmembrane helix</keyword>
<feature type="transmembrane region" description="Helical" evidence="1">
    <location>
        <begin position="12"/>
        <end position="31"/>
    </location>
</feature>
<feature type="non-terminal residue" evidence="2">
    <location>
        <position position="57"/>
    </location>
</feature>
<dbReference type="EMBL" id="JASPKZ010006827">
    <property type="protein sequence ID" value="KAJ9586900.1"/>
    <property type="molecule type" value="Genomic_DNA"/>
</dbReference>